<dbReference type="RefSeq" id="WP_147524785.1">
    <property type="nucleotide sequence ID" value="NZ_CP102294.1"/>
</dbReference>
<gene>
    <name evidence="3" type="ORF">NQ491_04580</name>
</gene>
<evidence type="ECO:0000313" key="3">
    <source>
        <dbReference type="EMBL" id="UWN58055.1"/>
    </source>
</evidence>
<accession>A0ABY5V1F8</accession>
<name>A0ABY5V1F8_9BACT</name>
<dbReference type="Proteomes" id="UP001059295">
    <property type="component" value="Chromosome"/>
</dbReference>
<dbReference type="SUPFAM" id="SSF46894">
    <property type="entry name" value="C-terminal effector domain of the bipartite response regulators"/>
    <property type="match status" value="1"/>
</dbReference>
<keyword evidence="1" id="KW-0175">Coiled coil</keyword>
<feature type="transmembrane region" description="Helical" evidence="2">
    <location>
        <begin position="40"/>
        <end position="61"/>
    </location>
</feature>
<evidence type="ECO:0008006" key="5">
    <source>
        <dbReference type="Google" id="ProtNLM"/>
    </source>
</evidence>
<keyword evidence="4" id="KW-1185">Reference proteome</keyword>
<protein>
    <recommendedName>
        <fullName evidence="5">HTH luxR-type domain-containing protein</fullName>
    </recommendedName>
</protein>
<dbReference type="GeneID" id="82890984"/>
<evidence type="ECO:0000256" key="1">
    <source>
        <dbReference type="SAM" id="Coils"/>
    </source>
</evidence>
<proteinExistence type="predicted"/>
<dbReference type="EMBL" id="CP102294">
    <property type="protein sequence ID" value="UWN58055.1"/>
    <property type="molecule type" value="Genomic_DNA"/>
</dbReference>
<dbReference type="InterPro" id="IPR016032">
    <property type="entry name" value="Sig_transdc_resp-reg_C-effctor"/>
</dbReference>
<sequence length="240" mass="28127">MYLAINDRNERNSIIEIRQKYDSERLNSQRQQLIIRNRTLLIGFLVMLLIAVASVSTYKVVVAKKNKRISDDMVKLREAEIANQQKTIDNQQLEMKIDKLNLLKSSAKTLIESKLRIIQKMNDILKLWSDDRRDNRRFALAAKEFFDDYKFTQDSWKDIYEISNHIVSEDFLHRLRATELKLSEDDLKLCCMVLVEIKTNQIADILGIQPASVSKKRNRLKKKIDGNSDKTLKKLLSAWI</sequence>
<feature type="coiled-coil region" evidence="1">
    <location>
        <begin position="74"/>
        <end position="110"/>
    </location>
</feature>
<organism evidence="3 4">
    <name type="scientific">Alistipes ihumii AP11</name>
    <dbReference type="NCBI Taxonomy" id="1211813"/>
    <lineage>
        <taxon>Bacteria</taxon>
        <taxon>Pseudomonadati</taxon>
        <taxon>Bacteroidota</taxon>
        <taxon>Bacteroidia</taxon>
        <taxon>Bacteroidales</taxon>
        <taxon>Rikenellaceae</taxon>
        <taxon>Alistipes</taxon>
    </lineage>
</organism>
<keyword evidence="2" id="KW-0472">Membrane</keyword>
<evidence type="ECO:0000313" key="4">
    <source>
        <dbReference type="Proteomes" id="UP001059295"/>
    </source>
</evidence>
<keyword evidence="2" id="KW-0812">Transmembrane</keyword>
<reference evidence="3" key="1">
    <citation type="journal article" date="2022" name="Cell">
        <title>Design, construction, and in vivo augmentation of a complex gut microbiome.</title>
        <authorList>
            <person name="Cheng A.G."/>
            <person name="Ho P.Y."/>
            <person name="Aranda-Diaz A."/>
            <person name="Jain S."/>
            <person name="Yu F.B."/>
            <person name="Meng X."/>
            <person name="Wang M."/>
            <person name="Iakiviak M."/>
            <person name="Nagashima K."/>
            <person name="Zhao A."/>
            <person name="Murugkar P."/>
            <person name="Patil A."/>
            <person name="Atabakhsh K."/>
            <person name="Weakley A."/>
            <person name="Yan J."/>
            <person name="Brumbaugh A.R."/>
            <person name="Higginbottom S."/>
            <person name="Dimas A."/>
            <person name="Shiver A.L."/>
            <person name="Deutschbauer A."/>
            <person name="Neff N."/>
            <person name="Sonnenburg J.L."/>
            <person name="Huang K.C."/>
            <person name="Fischbach M.A."/>
        </authorList>
    </citation>
    <scope>NUCLEOTIDE SEQUENCE</scope>
    <source>
        <strain evidence="3">AP11</strain>
    </source>
</reference>
<keyword evidence="2" id="KW-1133">Transmembrane helix</keyword>
<evidence type="ECO:0000256" key="2">
    <source>
        <dbReference type="SAM" id="Phobius"/>
    </source>
</evidence>